<dbReference type="Proteomes" id="UP000752292">
    <property type="component" value="Unassembled WGS sequence"/>
</dbReference>
<evidence type="ECO:0000256" key="1">
    <source>
        <dbReference type="ARBA" id="ARBA00008829"/>
    </source>
</evidence>
<comment type="similarity">
    <text evidence="1">Belongs to the metallo-dependent hydrolases superfamily. Hydantoinase/dihydropyrimidinase family.</text>
</comment>
<dbReference type="InterPro" id="IPR006680">
    <property type="entry name" value="Amidohydro-rel"/>
</dbReference>
<dbReference type="Gene3D" id="3.20.20.140">
    <property type="entry name" value="Metal-dependent hydrolases"/>
    <property type="match status" value="1"/>
</dbReference>
<organism evidence="3 4">
    <name type="scientific">Tectimicrobiota bacterium</name>
    <dbReference type="NCBI Taxonomy" id="2528274"/>
    <lineage>
        <taxon>Bacteria</taxon>
        <taxon>Pseudomonadati</taxon>
        <taxon>Nitrospinota/Tectimicrobiota group</taxon>
        <taxon>Candidatus Tectimicrobiota</taxon>
    </lineage>
</organism>
<dbReference type="InterPro" id="IPR050138">
    <property type="entry name" value="DHOase/Allantoinase_Hydrolase"/>
</dbReference>
<dbReference type="SUPFAM" id="SSF51556">
    <property type="entry name" value="Metallo-dependent hydrolases"/>
    <property type="match status" value="1"/>
</dbReference>
<dbReference type="GO" id="GO:0004038">
    <property type="term" value="F:allantoinase activity"/>
    <property type="evidence" value="ECO:0007669"/>
    <property type="project" value="TreeGrafter"/>
</dbReference>
<dbReference type="FunFam" id="3.20.20.140:FF:000174">
    <property type="entry name" value="Dihydropyrimidinase-related protein 2"/>
    <property type="match status" value="1"/>
</dbReference>
<dbReference type="PANTHER" id="PTHR43668:SF2">
    <property type="entry name" value="ALLANTOINASE"/>
    <property type="match status" value="1"/>
</dbReference>
<dbReference type="AlphaFoldDB" id="A0A932ZTT9"/>
<dbReference type="Pfam" id="PF01979">
    <property type="entry name" value="Amidohydro_1"/>
    <property type="match status" value="1"/>
</dbReference>
<evidence type="ECO:0000313" key="3">
    <source>
        <dbReference type="EMBL" id="MBI4251683.1"/>
    </source>
</evidence>
<dbReference type="GO" id="GO:0006145">
    <property type="term" value="P:purine nucleobase catabolic process"/>
    <property type="evidence" value="ECO:0007669"/>
    <property type="project" value="TreeGrafter"/>
</dbReference>
<dbReference type="EMBL" id="JACQRX010000194">
    <property type="protein sequence ID" value="MBI4251683.1"/>
    <property type="molecule type" value="Genomic_DNA"/>
</dbReference>
<dbReference type="GO" id="GO:0005737">
    <property type="term" value="C:cytoplasm"/>
    <property type="evidence" value="ECO:0007669"/>
    <property type="project" value="TreeGrafter"/>
</dbReference>
<reference evidence="3" key="1">
    <citation type="submission" date="2020-07" db="EMBL/GenBank/DDBJ databases">
        <title>Huge and variable diversity of episymbiotic CPR bacteria and DPANN archaea in groundwater ecosystems.</title>
        <authorList>
            <person name="He C.Y."/>
            <person name="Keren R."/>
            <person name="Whittaker M."/>
            <person name="Farag I.F."/>
            <person name="Doudna J."/>
            <person name="Cate J.H.D."/>
            <person name="Banfield J.F."/>
        </authorList>
    </citation>
    <scope>NUCLEOTIDE SEQUENCE</scope>
    <source>
        <strain evidence="3">NC_groundwater_1370_Ag_S-0.2um_69_93</strain>
    </source>
</reference>
<comment type="caution">
    <text evidence="3">The sequence shown here is derived from an EMBL/GenBank/DDBJ whole genome shotgun (WGS) entry which is preliminary data.</text>
</comment>
<dbReference type="SUPFAM" id="SSF51338">
    <property type="entry name" value="Composite domain of metallo-dependent hydrolases"/>
    <property type="match status" value="1"/>
</dbReference>
<proteinExistence type="inferred from homology"/>
<protein>
    <submittedName>
        <fullName evidence="3">Dihydroorotase family protein</fullName>
    </submittedName>
</protein>
<gene>
    <name evidence="3" type="ORF">HY618_04410</name>
</gene>
<evidence type="ECO:0000259" key="2">
    <source>
        <dbReference type="Pfam" id="PF01979"/>
    </source>
</evidence>
<dbReference type="Gene3D" id="2.30.40.10">
    <property type="entry name" value="Urease, subunit C, domain 1"/>
    <property type="match status" value="1"/>
</dbReference>
<evidence type="ECO:0000313" key="4">
    <source>
        <dbReference type="Proteomes" id="UP000752292"/>
    </source>
</evidence>
<feature type="domain" description="Amidohydrolase-related" evidence="2">
    <location>
        <begin position="52"/>
        <end position="429"/>
    </location>
</feature>
<dbReference type="PANTHER" id="PTHR43668">
    <property type="entry name" value="ALLANTOINASE"/>
    <property type="match status" value="1"/>
</dbReference>
<sequence>MKADLLISNARIVSPSGTYRGHLYIDGGQIVAVTRDKEAGARREIDAAGRHVLPGMVDEHVHMMDPGFTDREDWTRGTQAAARGGVTTVIDHHRSEPLVYTRKILEEKTEYIRSRAVVDYGQLGGLDLDNLEHLRPMWEGGALGFKGFLCELHGVPDLSEGVLLDIMREVGSFGGVVMLHCESDTILKKAKARIDAGGRTDRLSISEWRNPEAETVATLDAIALAELTGCTVLVAHVSQPKLLEAIREARRRGVRIFAESCPQYFYLNLNHLKELGPFVKFTPVIRAPEVVEGMREALGRDMVDTIGTDHCPFPRAHKEAGLQDIHKAPFGIPGVETTVRLMLNAVSEGVLTLNQLVQVCCEGPARLFRLYPRKGAIQVGADADLVLVDMDREEVLRDEDIVSKCRWTPFNGWKVRGAPVMTLVRGRVVMEDGKVAGEAGWGQPAERVGG</sequence>
<dbReference type="InterPro" id="IPR011059">
    <property type="entry name" value="Metal-dep_hydrolase_composite"/>
</dbReference>
<name>A0A932ZTT9_UNCTE</name>
<accession>A0A932ZTT9</accession>
<dbReference type="InterPro" id="IPR032466">
    <property type="entry name" value="Metal_Hydrolase"/>
</dbReference>